<comment type="caution">
    <text evidence="1">The sequence shown here is derived from an EMBL/GenBank/DDBJ whole genome shotgun (WGS) entry which is preliminary data.</text>
</comment>
<keyword evidence="2" id="KW-1185">Reference proteome</keyword>
<accession>A0A844M111</accession>
<dbReference type="AlphaFoldDB" id="A0A844M111"/>
<dbReference type="RefSeq" id="WP_110816569.1">
    <property type="nucleotide sequence ID" value="NZ_WFKQ01000004.1"/>
</dbReference>
<evidence type="ECO:0000313" key="1">
    <source>
        <dbReference type="EMBL" id="MUG32473.1"/>
    </source>
</evidence>
<protein>
    <submittedName>
        <fullName evidence="1">Uncharacterized protein</fullName>
    </submittedName>
</protein>
<name>A0A844M111_9GAMM</name>
<organism evidence="1 2">
    <name type="scientific">Psychrobacter sanguinis</name>
    <dbReference type="NCBI Taxonomy" id="861445"/>
    <lineage>
        <taxon>Bacteria</taxon>
        <taxon>Pseudomonadati</taxon>
        <taxon>Pseudomonadota</taxon>
        <taxon>Gammaproteobacteria</taxon>
        <taxon>Moraxellales</taxon>
        <taxon>Moraxellaceae</taxon>
        <taxon>Psychrobacter</taxon>
    </lineage>
</organism>
<sequence length="221" mass="25015">MTHYFGFEPTNKLSNMIEEAELKISSNSDEAYYPLRNSISHQIGLEIIDNLLVNLISVIPDEERKAKMKGIVNKIESATDTMLNILLGKDSNKEVLPNFDYLKNETYFEDPNGIMRVGFKLDEATAKTINEGFDSVTETSVDKEKLQAALMAMNHAVVDHFITRFSETLPLGMFKRKSIPVAKAGINKALEVAINKLFPQLPLESLNRLVAFYRPFIIEKQ</sequence>
<dbReference type="Proteomes" id="UP000442109">
    <property type="component" value="Unassembled WGS sequence"/>
</dbReference>
<evidence type="ECO:0000313" key="2">
    <source>
        <dbReference type="Proteomes" id="UP000442109"/>
    </source>
</evidence>
<dbReference type="EMBL" id="WFKQ01000004">
    <property type="protein sequence ID" value="MUG32473.1"/>
    <property type="molecule type" value="Genomic_DNA"/>
</dbReference>
<reference evidence="1 2" key="1">
    <citation type="journal article" date="2019" name="PLoS ONE">
        <title>Pup mortality in New Zealand sea lions (Phocarctos hookeri) at Enderby Island, Auckland Islands, 2013-18.</title>
        <authorList>
            <person name="Michael S.A."/>
            <person name="Hayman D.T.S."/>
            <person name="Gray R."/>
            <person name="Zhang J."/>
            <person name="Rogers L."/>
            <person name="Roe W.D."/>
        </authorList>
    </citation>
    <scope>NUCLEOTIDE SEQUENCE [LARGE SCALE GENOMIC DNA]</scope>
    <source>
        <strain evidence="1 2">SM868</strain>
    </source>
</reference>
<gene>
    <name evidence="1" type="ORF">GB996_06650</name>
</gene>
<proteinExistence type="predicted"/>
<dbReference type="OrthoDB" id="6703663at2"/>